<dbReference type="EMBL" id="LAZP02000010">
    <property type="protein sequence ID" value="PFH63060.1"/>
    <property type="molecule type" value="Genomic_DNA"/>
</dbReference>
<evidence type="ECO:0000256" key="2">
    <source>
        <dbReference type="ARBA" id="ARBA00010617"/>
    </source>
</evidence>
<evidence type="ECO:0000256" key="3">
    <source>
        <dbReference type="ARBA" id="ARBA00022617"/>
    </source>
</evidence>
<accession>A0A2A9PRA9</accession>
<feature type="transmembrane region" description="Helical" evidence="10">
    <location>
        <begin position="7"/>
        <end position="26"/>
    </location>
</feature>
<protein>
    <recommendedName>
        <fullName evidence="13">Cytochrome P450</fullName>
    </recommendedName>
</protein>
<dbReference type="InterPro" id="IPR017972">
    <property type="entry name" value="Cyt_P450_CS"/>
</dbReference>
<dbReference type="InterPro" id="IPR036396">
    <property type="entry name" value="Cyt_P450_sf"/>
</dbReference>
<keyword evidence="5 9" id="KW-0560">Oxidoreductase</keyword>
<reference evidence="11 12" key="2">
    <citation type="journal article" date="2017" name="Sci. Rep.">
        <title>Ant-infecting Ophiocordyceps genomes reveal a high diversity of potential behavioral manipulation genes and a possible major role for enterotoxins.</title>
        <authorList>
            <person name="de Bekker C."/>
            <person name="Ohm R.A."/>
            <person name="Evans H.C."/>
            <person name="Brachmann A."/>
            <person name="Hughes D.P."/>
        </authorList>
    </citation>
    <scope>NUCLEOTIDE SEQUENCE [LARGE SCALE GENOMIC DNA]</scope>
    <source>
        <strain evidence="11 12">SC16a</strain>
    </source>
</reference>
<dbReference type="PANTHER" id="PTHR46300:SF7">
    <property type="entry name" value="P450, PUTATIVE (EUROFUNG)-RELATED"/>
    <property type="match status" value="1"/>
</dbReference>
<dbReference type="STRING" id="268505.A0A2A9PRA9"/>
<dbReference type="PRINTS" id="PR00385">
    <property type="entry name" value="P450"/>
</dbReference>
<dbReference type="Gene3D" id="1.10.630.10">
    <property type="entry name" value="Cytochrome P450"/>
    <property type="match status" value="1"/>
</dbReference>
<evidence type="ECO:0000256" key="9">
    <source>
        <dbReference type="RuleBase" id="RU000461"/>
    </source>
</evidence>
<keyword evidence="10" id="KW-0472">Membrane</keyword>
<evidence type="ECO:0000313" key="12">
    <source>
        <dbReference type="Proteomes" id="UP000037136"/>
    </source>
</evidence>
<comment type="cofactor">
    <cofactor evidence="1 8">
        <name>heme</name>
        <dbReference type="ChEBI" id="CHEBI:30413"/>
    </cofactor>
</comment>
<feature type="transmembrane region" description="Helical" evidence="10">
    <location>
        <begin position="445"/>
        <end position="464"/>
    </location>
</feature>
<sequence>MSILVNYPAIVALITALSFIVSRRWLQKRTCPGLPPGPKPLPIVGNIRDLPTKGEPEFRHWLAHKDAYGPISSITVMGQTIVIVHDKQIAVQLLEQQSLKTSGRPKLAFADMCGFSETPACRQHDDVFRRCRKLMHQQIGTDAKVTEAHQTIETEGQRFLEWALNKPESLMEHVKTLTGAVMLKATYGYSVDVEHGDPLVRLVERYMANFSKAFSPGTWLVDVFPALKHLPDNLPGMAFKKTARRWKKTTEEGEDIPYFFVRHQMKGGYNRDSFTSRLVQQHGESGPSREDELNIKSSAMAQFTGGSDTTVAALRVFILAMIKFPEIQRKAQQEIDSVIGTDRLPQHKDRVSLPYIEGVVKEVFRWSPVGYLGIPHMATENLVQNDYLIPKGAMIIPNIWWFTHDPKVYSDADSFNPDRYQTPFNEPDPKNVIFGFGRRICPGRYFANASIFIIIAQMLSVFYIRKAVDKHGIELEAQLKVQPGLVSFPLPFPYKITPRDDGKADLIRRMNAEKPREMSDASFFDGVVFGE</sequence>
<evidence type="ECO:0008006" key="13">
    <source>
        <dbReference type="Google" id="ProtNLM"/>
    </source>
</evidence>
<dbReference type="CDD" id="cd11065">
    <property type="entry name" value="CYP64-like"/>
    <property type="match status" value="1"/>
</dbReference>
<dbReference type="PANTHER" id="PTHR46300">
    <property type="entry name" value="P450, PUTATIVE (EUROFUNG)-RELATED-RELATED"/>
    <property type="match status" value="1"/>
</dbReference>
<dbReference type="PROSITE" id="PS00086">
    <property type="entry name" value="CYTOCHROME_P450"/>
    <property type="match status" value="1"/>
</dbReference>
<evidence type="ECO:0000256" key="5">
    <source>
        <dbReference type="ARBA" id="ARBA00023002"/>
    </source>
</evidence>
<evidence type="ECO:0000256" key="6">
    <source>
        <dbReference type="ARBA" id="ARBA00023004"/>
    </source>
</evidence>
<dbReference type="Proteomes" id="UP000037136">
    <property type="component" value="Unassembled WGS sequence"/>
</dbReference>
<proteinExistence type="inferred from homology"/>
<keyword evidence="12" id="KW-1185">Reference proteome</keyword>
<dbReference type="InterPro" id="IPR001128">
    <property type="entry name" value="Cyt_P450"/>
</dbReference>
<dbReference type="GO" id="GO:0004497">
    <property type="term" value="F:monooxygenase activity"/>
    <property type="evidence" value="ECO:0007669"/>
    <property type="project" value="UniProtKB-KW"/>
</dbReference>
<evidence type="ECO:0000256" key="10">
    <source>
        <dbReference type="SAM" id="Phobius"/>
    </source>
</evidence>
<feature type="binding site" description="axial binding residue" evidence="8">
    <location>
        <position position="441"/>
    </location>
    <ligand>
        <name>heme</name>
        <dbReference type="ChEBI" id="CHEBI:30413"/>
    </ligand>
    <ligandPart>
        <name>Fe</name>
        <dbReference type="ChEBI" id="CHEBI:18248"/>
    </ligandPart>
</feature>
<evidence type="ECO:0000256" key="1">
    <source>
        <dbReference type="ARBA" id="ARBA00001971"/>
    </source>
</evidence>
<comment type="similarity">
    <text evidence="2 9">Belongs to the cytochrome P450 family.</text>
</comment>
<evidence type="ECO:0000313" key="11">
    <source>
        <dbReference type="EMBL" id="PFH63060.1"/>
    </source>
</evidence>
<dbReference type="AlphaFoldDB" id="A0A2A9PRA9"/>
<dbReference type="OrthoDB" id="2789670at2759"/>
<name>A0A2A9PRA9_OPHUN</name>
<keyword evidence="7 9" id="KW-0503">Monooxygenase</keyword>
<gene>
    <name evidence="11" type="ORF">XA68_10101</name>
</gene>
<keyword evidence="6 8" id="KW-0408">Iron</keyword>
<dbReference type="GO" id="GO:0016705">
    <property type="term" value="F:oxidoreductase activity, acting on paired donors, with incorporation or reduction of molecular oxygen"/>
    <property type="evidence" value="ECO:0007669"/>
    <property type="project" value="InterPro"/>
</dbReference>
<evidence type="ECO:0000256" key="8">
    <source>
        <dbReference type="PIRSR" id="PIRSR602401-1"/>
    </source>
</evidence>
<dbReference type="PRINTS" id="PR00463">
    <property type="entry name" value="EP450I"/>
</dbReference>
<dbReference type="InterPro" id="IPR050364">
    <property type="entry name" value="Cytochrome_P450_fung"/>
</dbReference>
<evidence type="ECO:0000256" key="4">
    <source>
        <dbReference type="ARBA" id="ARBA00022723"/>
    </source>
</evidence>
<dbReference type="GO" id="GO:0005506">
    <property type="term" value="F:iron ion binding"/>
    <property type="evidence" value="ECO:0007669"/>
    <property type="project" value="InterPro"/>
</dbReference>
<dbReference type="SUPFAM" id="SSF48264">
    <property type="entry name" value="Cytochrome P450"/>
    <property type="match status" value="1"/>
</dbReference>
<reference evidence="11 12" key="1">
    <citation type="journal article" date="2015" name="BMC Genomics">
        <title>Gene expression during zombie ant biting behavior reflects the complexity underlying fungal parasitic behavioral manipulation.</title>
        <authorList>
            <person name="de Bekker C."/>
            <person name="Ohm R.A."/>
            <person name="Loreto R.G."/>
            <person name="Sebastian A."/>
            <person name="Albert I."/>
            <person name="Merrow M."/>
            <person name="Brachmann A."/>
            <person name="Hughes D.P."/>
        </authorList>
    </citation>
    <scope>NUCLEOTIDE SEQUENCE [LARGE SCALE GENOMIC DNA]</scope>
    <source>
        <strain evidence="11 12">SC16a</strain>
    </source>
</reference>
<evidence type="ECO:0000256" key="7">
    <source>
        <dbReference type="ARBA" id="ARBA00023033"/>
    </source>
</evidence>
<dbReference type="InterPro" id="IPR002401">
    <property type="entry name" value="Cyt_P450_E_grp-I"/>
</dbReference>
<organism evidence="11 12">
    <name type="scientific">Ophiocordyceps unilateralis</name>
    <name type="common">Zombie-ant fungus</name>
    <name type="synonym">Torrubia unilateralis</name>
    <dbReference type="NCBI Taxonomy" id="268505"/>
    <lineage>
        <taxon>Eukaryota</taxon>
        <taxon>Fungi</taxon>
        <taxon>Dikarya</taxon>
        <taxon>Ascomycota</taxon>
        <taxon>Pezizomycotina</taxon>
        <taxon>Sordariomycetes</taxon>
        <taxon>Hypocreomycetidae</taxon>
        <taxon>Hypocreales</taxon>
        <taxon>Ophiocordycipitaceae</taxon>
        <taxon>Ophiocordyceps</taxon>
    </lineage>
</organism>
<dbReference type="GO" id="GO:0020037">
    <property type="term" value="F:heme binding"/>
    <property type="evidence" value="ECO:0007669"/>
    <property type="project" value="InterPro"/>
</dbReference>
<keyword evidence="10" id="KW-1133">Transmembrane helix</keyword>
<keyword evidence="3 8" id="KW-0349">Heme</keyword>
<dbReference type="Pfam" id="PF00067">
    <property type="entry name" value="p450"/>
    <property type="match status" value="1"/>
</dbReference>
<comment type="caution">
    <text evidence="11">The sequence shown here is derived from an EMBL/GenBank/DDBJ whole genome shotgun (WGS) entry which is preliminary data.</text>
</comment>
<keyword evidence="10" id="KW-0812">Transmembrane</keyword>
<keyword evidence="4 8" id="KW-0479">Metal-binding</keyword>